<dbReference type="InterPro" id="IPR011032">
    <property type="entry name" value="GroES-like_sf"/>
</dbReference>
<dbReference type="Pfam" id="PF00550">
    <property type="entry name" value="PP-binding"/>
    <property type="match status" value="1"/>
</dbReference>
<dbReference type="Gene3D" id="3.10.129.110">
    <property type="entry name" value="Polyketide synthase dehydratase"/>
    <property type="match status" value="1"/>
</dbReference>
<dbReference type="OrthoDB" id="9778690at2"/>
<dbReference type="InterPro" id="IPR032821">
    <property type="entry name" value="PKS_assoc"/>
</dbReference>
<dbReference type="InterPro" id="IPR020841">
    <property type="entry name" value="PKS_Beta-ketoAc_synthase_dom"/>
</dbReference>
<name>A0A327MB45_9PROT</name>
<dbReference type="InterPro" id="IPR018201">
    <property type="entry name" value="Ketoacyl_synth_AS"/>
</dbReference>
<sequence length="2450" mass="249122">MRAGMKNGGGHRAPRRGAQPIAILGAACRLPGAPDLDAYWRLLAEGRDAVTSVPADRFAQAAFLHPRRGEPGKSYTFAAGTLGDVAGFDPGAFGISPREAAEMDPQQRLLLEVAAEAMEDAGLAPGALAGSQAGVFVGGSLTDFGDLRQADAAAADRYFMTGGALSILANRIGNVFDLRGPAQTIDTACSSSLVALHLACEALRAGRIPLALAGGVNLLLSPYPFIGFARAGMLSPQGRCHAFDARADGYVRAEGAGLVLLKPLAAALADGDAIRGVILASGVNAAGRTMGISLPSQPAQQALLEQVLAEAGIDPARIGYFEAHGTGTAAGDPIEATAIGNAIGRRRGGPALPIGSVKTNIGHTEPASGIAGLLKAMLVLQEGRIPPSLHHERPNPAIDFAGLGLRVATSLEPLPHRQRAVAGVNSFGFGGTNACVLLGAAPAPRPAAETPARLPPLLLSARSAGALGALARTWQARLAATPPAALPALLRGAARHRGPWPQRLALRGETPAALAEGLAAWQAGEAAAAAQGQAAPGRGIAFVFSGNGAPFPGMGQAPLAGNAAFAAAIAEADAALAPLLGWSVAARLAAGVTAEALASSDVAQPLLFAMQLGIVAALAAEGIRPALCLGHSVGEVAAATVAGLLPLAAAARLVTARSRHQAATRGEGRMAALGASVEAARPVLAGLGTLAGRGVEIAAVNAPESLTVAGPAPLLARLAEAAAERHWSFVGLDLDYAFHSAAMDRLREGLLDDLAGLAGVAAPLPMLSTVTGAPLAPGDCTADYWWRNLREPVQFRAGVERALAEGPCLFLEIGPNPVLQGYLRDTLRAAGAEAAILPSLSRRDPAPDPFPGIADRAWTRGADPRSGPAFAGPAARRGLPHTPFDQQPSWYAPTTEAANAIGPVEEHPLLGFRRGAEPGEWTRHVDTTLDPWLADHRLAGQAVLPAAAMWEMALAALRARHPEAPAFELREAAIHAPLPLEAEQARELRARLDPAGRFTLDSRRRLAPEPWTLHLEAELAVLPDLPPSGPPAPVHGLPLEGEAVRALALAAGLHYGPAFESLDHAVIDAGAGRAAVRLRGPEAAPPDAPWLLHPARLDGALQGLVGLLAGQPAEAGSGLVPVRLARLVCRRGAGPIESAEIRLTHRGERSAAADLLLRDALGAPVAVLEGCTLQRIRLPGRADPAEGAFDLALRPSLPLPGQDGARRPGLAPCLEAARRQDAALDLGETAILLEGFSAAAAHAALLASPSGTPHGGPQARALLEELAKGGLAAPGPAGLRPVPDADLPPAVEIWRQVLLEQPGLAPDLAWMALAAERLPQTLTDWQAPADAALAADPPPNAAGQIRLGAVLAEALAAFAAAWPAELPLRVLEVGAGPGPLTTRLAATLAASGRQVQFTAASLPGRPAPGLPAPAANLDHAAASWDPLGGEPPPVAADLVLGLGLGARLRAGPLLPEALRQAAAPGAALLLVEPLPGPLLDLCCGQDPAWWSAPGGASPLPGLEAWQAGLAAAGWEEGSALTLAAAPWPAVLLAARAPAGAAVLAAPTLRRIALFADAAMAGLRPALAAVLQGRGATVAQHDLAEAARIPPAALQGSLVVALAGGGEALAASLAALGRLAAAAEGAAGGFRLVTRGGQQPEAGRHDPAAAALFAFGRVLGNEHPALKPRRIDLDPALPPEAAARRLAGELLAEGDGEAEVTLTRAARLVPRLRPGLPPAPPPRGPALLRIRQPGQLGTLHWAPLDLPAPGPGEVALRIEAAGLNFRDLMWAQGLLPEEALLPGFAGPGLGMECAGLVEAVGEGVPFRPGERVFGVAPRALATHAVTRAEALAPLPAGIDPAAAATVPVAFMTAVHALEELARIEPGERLLVHGGAGAVGLAALQVALGAGARVAATAGSPARRAFLRAAGAELVLDSRDPGFADALRAQWPEGVDVVLNSLAGEAMERSMALLRPFGRFLELGKRDFAENRRVALRPMRRNVTWFAVDVDELPRARPALAARLLRSIADRLEQGRFRPLPATEHAAAEVETAFRTLQASGHIGKLVVRPPAPAAAARRAHPLRDAARGTVVVVGGTAGFGLATARWLAAEGVRHLALVSRRGAATPGLEAAMREMAAQGAAVTPVACDATDPAALAAALRGIRAGLPPIRGVVHAAAHMADGAAAAMEPARVAAVLAAKLAVAESLDALTAEDPLALFLLFGSAVVAVGNPGQGAYVAANAGLEAIARRRRAAGRPAQVVAWGPIADAGMLAGDAATAAILARRLGATPLPAAEALATLPALLEAGAAQGPAVLGQARLAWDEARAALAILDEPCFAAVRGGAAPPGDAADLKARLREAPETEALGLLREALSAELGRILRLPPGAVPAEAPLGGLGLDSLGGMELRLGLEQRLGMPVPLSAVTDTLTVDSLARRLAGALRNSQASEAAAVEAMLAAHEPPAPAEPAVRAA</sequence>
<dbReference type="PROSITE" id="PS50075">
    <property type="entry name" value="CARRIER"/>
    <property type="match status" value="1"/>
</dbReference>
<dbReference type="InterPro" id="IPR016036">
    <property type="entry name" value="Malonyl_transacylase_ACP-bd"/>
</dbReference>
<dbReference type="InterPro" id="IPR014031">
    <property type="entry name" value="Ketoacyl_synth_C"/>
</dbReference>
<dbReference type="InterPro" id="IPR057326">
    <property type="entry name" value="KR_dom"/>
</dbReference>
<dbReference type="InterPro" id="IPR020843">
    <property type="entry name" value="ER"/>
</dbReference>
<feature type="active site" description="Proton donor; for dehydratase activity" evidence="5">
    <location>
        <position position="1098"/>
    </location>
</feature>
<organism evidence="9 10">
    <name type="scientific">Roseicella frigidaeris</name>
    <dbReference type="NCBI Taxonomy" id="2230885"/>
    <lineage>
        <taxon>Bacteria</taxon>
        <taxon>Pseudomonadati</taxon>
        <taxon>Pseudomonadota</taxon>
        <taxon>Alphaproteobacteria</taxon>
        <taxon>Acetobacterales</taxon>
        <taxon>Roseomonadaceae</taxon>
        <taxon>Roseicella</taxon>
    </lineage>
</organism>
<dbReference type="GO" id="GO:0031177">
    <property type="term" value="F:phosphopantetheine binding"/>
    <property type="evidence" value="ECO:0007669"/>
    <property type="project" value="InterPro"/>
</dbReference>
<dbReference type="InterPro" id="IPR001227">
    <property type="entry name" value="Ac_transferase_dom_sf"/>
</dbReference>
<dbReference type="SUPFAM" id="SSF52151">
    <property type="entry name" value="FabD/lysophospholipase-like"/>
    <property type="match status" value="1"/>
</dbReference>
<evidence type="ECO:0000256" key="1">
    <source>
        <dbReference type="ARBA" id="ARBA00022450"/>
    </source>
</evidence>
<dbReference type="InterPro" id="IPR049552">
    <property type="entry name" value="PKS_DH_N"/>
</dbReference>
<feature type="region of interest" description="C-terminal hotdog fold" evidence="5">
    <location>
        <begin position="1036"/>
        <end position="1182"/>
    </location>
</feature>
<dbReference type="InterPro" id="IPR049551">
    <property type="entry name" value="PKS_DH_C"/>
</dbReference>
<dbReference type="EMBL" id="QLIX01000003">
    <property type="protein sequence ID" value="RAI59757.1"/>
    <property type="molecule type" value="Genomic_DNA"/>
</dbReference>
<dbReference type="SMART" id="SM00827">
    <property type="entry name" value="PKS_AT"/>
    <property type="match status" value="1"/>
</dbReference>
<dbReference type="Pfam" id="PF00109">
    <property type="entry name" value="ketoacyl-synt"/>
    <property type="match status" value="1"/>
</dbReference>
<evidence type="ECO:0000313" key="10">
    <source>
        <dbReference type="Proteomes" id="UP000249065"/>
    </source>
</evidence>
<dbReference type="Pfam" id="PF21089">
    <property type="entry name" value="PKS_DH_N"/>
    <property type="match status" value="1"/>
</dbReference>
<dbReference type="InterPro" id="IPR013968">
    <property type="entry name" value="PKS_KR"/>
</dbReference>
<dbReference type="Pfam" id="PF08659">
    <property type="entry name" value="KR"/>
    <property type="match status" value="1"/>
</dbReference>
<dbReference type="InterPro" id="IPR020807">
    <property type="entry name" value="PKS_DH"/>
</dbReference>
<evidence type="ECO:0000256" key="2">
    <source>
        <dbReference type="ARBA" id="ARBA00022553"/>
    </source>
</evidence>
<dbReference type="SMART" id="SM00825">
    <property type="entry name" value="PKS_KS"/>
    <property type="match status" value="1"/>
</dbReference>
<dbReference type="Gene3D" id="1.10.1200.10">
    <property type="entry name" value="ACP-like"/>
    <property type="match status" value="1"/>
</dbReference>
<keyword evidence="3" id="KW-0808">Transferase</keyword>
<keyword evidence="1" id="KW-0596">Phosphopantetheine</keyword>
<dbReference type="SUPFAM" id="SSF47336">
    <property type="entry name" value="ACP-like"/>
    <property type="match status" value="1"/>
</dbReference>
<evidence type="ECO:0000256" key="4">
    <source>
        <dbReference type="ARBA" id="ARBA00023268"/>
    </source>
</evidence>
<dbReference type="PROSITE" id="PS51257">
    <property type="entry name" value="PROKAR_LIPOPROTEIN"/>
    <property type="match status" value="1"/>
</dbReference>
<dbReference type="SMART" id="SM00822">
    <property type="entry name" value="PKS_KR"/>
    <property type="match status" value="1"/>
</dbReference>
<dbReference type="SMART" id="SM00826">
    <property type="entry name" value="PKS_DH"/>
    <property type="match status" value="1"/>
</dbReference>
<gene>
    <name evidence="9" type="ORF">DOO78_05730</name>
</gene>
<dbReference type="Proteomes" id="UP000249065">
    <property type="component" value="Unassembled WGS sequence"/>
</dbReference>
<dbReference type="SUPFAM" id="SSF53901">
    <property type="entry name" value="Thiolase-like"/>
    <property type="match status" value="1"/>
</dbReference>
<proteinExistence type="predicted"/>
<dbReference type="Pfam" id="PF16197">
    <property type="entry name" value="KAsynt_C_assoc"/>
    <property type="match status" value="1"/>
</dbReference>
<dbReference type="InterPro" id="IPR016035">
    <property type="entry name" value="Acyl_Trfase/lysoPLipase"/>
</dbReference>
<dbReference type="GO" id="GO:0016491">
    <property type="term" value="F:oxidoreductase activity"/>
    <property type="evidence" value="ECO:0007669"/>
    <property type="project" value="InterPro"/>
</dbReference>
<dbReference type="CDD" id="cd05195">
    <property type="entry name" value="enoyl_red"/>
    <property type="match status" value="1"/>
</dbReference>
<feature type="domain" description="Ketosynthase family 3 (KS3)" evidence="7">
    <location>
        <begin position="18"/>
        <end position="440"/>
    </location>
</feature>
<dbReference type="SMART" id="SM00829">
    <property type="entry name" value="PKS_ER"/>
    <property type="match status" value="1"/>
</dbReference>
<comment type="caution">
    <text evidence="9">The sequence shown here is derived from an EMBL/GenBank/DDBJ whole genome shotgun (WGS) entry which is preliminary data.</text>
</comment>
<dbReference type="GO" id="GO:0004312">
    <property type="term" value="F:fatty acid synthase activity"/>
    <property type="evidence" value="ECO:0007669"/>
    <property type="project" value="TreeGrafter"/>
</dbReference>
<dbReference type="InterPro" id="IPR014030">
    <property type="entry name" value="Ketoacyl_synth_N"/>
</dbReference>
<dbReference type="GO" id="GO:0006633">
    <property type="term" value="P:fatty acid biosynthetic process"/>
    <property type="evidence" value="ECO:0007669"/>
    <property type="project" value="InterPro"/>
</dbReference>
<dbReference type="InterPro" id="IPR013154">
    <property type="entry name" value="ADH-like_N"/>
</dbReference>
<dbReference type="InterPro" id="IPR036736">
    <property type="entry name" value="ACP-like_sf"/>
</dbReference>
<dbReference type="SUPFAM" id="SSF51735">
    <property type="entry name" value="NAD(P)-binding Rossmann-fold domains"/>
    <property type="match status" value="3"/>
</dbReference>
<dbReference type="GO" id="GO:0004315">
    <property type="term" value="F:3-oxoacyl-[acyl-carrier-protein] synthase activity"/>
    <property type="evidence" value="ECO:0007669"/>
    <property type="project" value="InterPro"/>
</dbReference>
<feature type="domain" description="PKS/mFAS DH" evidence="8">
    <location>
        <begin position="907"/>
        <end position="1182"/>
    </location>
</feature>
<dbReference type="InterPro" id="IPR042104">
    <property type="entry name" value="PKS_dehydratase_sf"/>
</dbReference>
<keyword evidence="10" id="KW-1185">Reference proteome</keyword>
<dbReference type="SMART" id="SM00823">
    <property type="entry name" value="PKS_PP"/>
    <property type="match status" value="1"/>
</dbReference>
<dbReference type="InterPro" id="IPR014043">
    <property type="entry name" value="Acyl_transferase_dom"/>
</dbReference>
<dbReference type="Pfam" id="PF00698">
    <property type="entry name" value="Acyl_transf_1"/>
    <property type="match status" value="1"/>
</dbReference>
<dbReference type="InterPro" id="IPR036291">
    <property type="entry name" value="NAD(P)-bd_dom_sf"/>
</dbReference>
<dbReference type="PROSITE" id="PS52019">
    <property type="entry name" value="PKS_MFAS_DH"/>
    <property type="match status" value="1"/>
</dbReference>
<protein>
    <submittedName>
        <fullName evidence="9">Beta-ketoacyl synthase</fullName>
    </submittedName>
</protein>
<keyword evidence="4" id="KW-0511">Multifunctional enzyme</keyword>
<evidence type="ECO:0000259" key="6">
    <source>
        <dbReference type="PROSITE" id="PS50075"/>
    </source>
</evidence>
<reference evidence="10" key="1">
    <citation type="submission" date="2018-06" db="EMBL/GenBank/DDBJ databases">
        <authorList>
            <person name="Khan S.A."/>
        </authorList>
    </citation>
    <scope>NUCLEOTIDE SEQUENCE [LARGE SCALE GENOMIC DNA]</scope>
    <source>
        <strain evidence="10">DB-1506</strain>
    </source>
</reference>
<dbReference type="Pfam" id="PF13602">
    <property type="entry name" value="ADH_zinc_N_2"/>
    <property type="match status" value="1"/>
</dbReference>
<dbReference type="Gene3D" id="3.40.47.10">
    <property type="match status" value="1"/>
</dbReference>
<dbReference type="Gene3D" id="3.90.180.10">
    <property type="entry name" value="Medium-chain alcohol dehydrogenases, catalytic domain"/>
    <property type="match status" value="1"/>
</dbReference>
<dbReference type="InterPro" id="IPR050091">
    <property type="entry name" value="PKS_NRPS_Biosynth_Enz"/>
</dbReference>
<dbReference type="PANTHER" id="PTHR43775">
    <property type="entry name" value="FATTY ACID SYNTHASE"/>
    <property type="match status" value="1"/>
</dbReference>
<dbReference type="InterPro" id="IPR016039">
    <property type="entry name" value="Thiolase-like"/>
</dbReference>
<dbReference type="Gene3D" id="3.40.366.10">
    <property type="entry name" value="Malonyl-Coenzyme A Acyl Carrier Protein, domain 2"/>
    <property type="match status" value="1"/>
</dbReference>
<evidence type="ECO:0000259" key="8">
    <source>
        <dbReference type="PROSITE" id="PS52019"/>
    </source>
</evidence>
<dbReference type="Pfam" id="PF02801">
    <property type="entry name" value="Ketoacyl-synt_C"/>
    <property type="match status" value="1"/>
</dbReference>
<dbReference type="CDD" id="cd00833">
    <property type="entry name" value="PKS"/>
    <property type="match status" value="1"/>
</dbReference>
<dbReference type="Gene3D" id="3.30.70.3290">
    <property type="match status" value="1"/>
</dbReference>
<evidence type="ECO:0000256" key="5">
    <source>
        <dbReference type="PROSITE-ProRule" id="PRU01363"/>
    </source>
</evidence>
<evidence type="ECO:0000313" key="9">
    <source>
        <dbReference type="EMBL" id="RAI59757.1"/>
    </source>
</evidence>
<dbReference type="Pfam" id="PF08240">
    <property type="entry name" value="ADH_N"/>
    <property type="match status" value="1"/>
</dbReference>
<dbReference type="PANTHER" id="PTHR43775:SF37">
    <property type="entry name" value="SI:DKEY-61P9.11"/>
    <property type="match status" value="1"/>
</dbReference>
<dbReference type="SUPFAM" id="SSF55048">
    <property type="entry name" value="Probable ACP-binding domain of malonyl-CoA ACP transacylase"/>
    <property type="match status" value="1"/>
</dbReference>
<dbReference type="SUPFAM" id="SSF50129">
    <property type="entry name" value="GroES-like"/>
    <property type="match status" value="1"/>
</dbReference>
<dbReference type="InterPro" id="IPR049900">
    <property type="entry name" value="PKS_mFAS_DH"/>
</dbReference>
<dbReference type="Pfam" id="PF14765">
    <property type="entry name" value="PS-DH"/>
    <property type="match status" value="1"/>
</dbReference>
<evidence type="ECO:0000256" key="3">
    <source>
        <dbReference type="ARBA" id="ARBA00022679"/>
    </source>
</evidence>
<keyword evidence="2" id="KW-0597">Phosphoprotein</keyword>
<feature type="region of interest" description="N-terminal hotdog fold" evidence="5">
    <location>
        <begin position="907"/>
        <end position="1026"/>
    </location>
</feature>
<feature type="active site" description="Proton acceptor; for dehydratase activity" evidence="5">
    <location>
        <position position="936"/>
    </location>
</feature>
<feature type="domain" description="Carrier" evidence="6">
    <location>
        <begin position="2342"/>
        <end position="2419"/>
    </location>
</feature>
<evidence type="ECO:0000259" key="7">
    <source>
        <dbReference type="PROSITE" id="PS52004"/>
    </source>
</evidence>
<accession>A0A327MB45</accession>
<dbReference type="InterPro" id="IPR020806">
    <property type="entry name" value="PKS_PP-bd"/>
</dbReference>
<dbReference type="PROSITE" id="PS52004">
    <property type="entry name" value="KS3_2"/>
    <property type="match status" value="1"/>
</dbReference>
<dbReference type="Gene3D" id="3.40.50.720">
    <property type="entry name" value="NAD(P)-binding Rossmann-like Domain"/>
    <property type="match status" value="3"/>
</dbReference>
<dbReference type="InterPro" id="IPR009081">
    <property type="entry name" value="PP-bd_ACP"/>
</dbReference>
<dbReference type="PROSITE" id="PS00606">
    <property type="entry name" value="KS3_1"/>
    <property type="match status" value="1"/>
</dbReference>